<reference evidence="1 2" key="1">
    <citation type="submission" date="2024-04" db="EMBL/GenBank/DDBJ databases">
        <authorList>
            <person name="Waldvogel A.-M."/>
            <person name="Schoenle A."/>
        </authorList>
    </citation>
    <scope>NUCLEOTIDE SEQUENCE [LARGE SCALE GENOMIC DNA]</scope>
</reference>
<proteinExistence type="predicted"/>
<protein>
    <submittedName>
        <fullName evidence="1">Uncharacterized protein</fullName>
    </submittedName>
</protein>
<dbReference type="AlphaFoldDB" id="A0AAV2KYQ0"/>
<dbReference type="Proteomes" id="UP001497482">
    <property type="component" value="Chromosome 20"/>
</dbReference>
<accession>A0AAV2KYQ0</accession>
<keyword evidence="2" id="KW-1185">Reference proteome</keyword>
<gene>
    <name evidence="1" type="ORF">KC01_LOCUS23185</name>
</gene>
<evidence type="ECO:0000313" key="1">
    <source>
        <dbReference type="EMBL" id="CAL1594201.1"/>
    </source>
</evidence>
<evidence type="ECO:0000313" key="2">
    <source>
        <dbReference type="Proteomes" id="UP001497482"/>
    </source>
</evidence>
<name>A0AAV2KYQ0_KNICA</name>
<sequence length="103" mass="11957">MVKKASKRLHFHTALKRRLPQQDLLTTLHTGETVSGVWESPSVIKRKQQSWRECRRGPCALELPSPQSRREEAAVTWSQTWVTVSTQYMSSSPRPEDRARRDI</sequence>
<organism evidence="1 2">
    <name type="scientific">Knipowitschia caucasica</name>
    <name type="common">Caucasian dwarf goby</name>
    <name type="synonym">Pomatoschistus caucasicus</name>
    <dbReference type="NCBI Taxonomy" id="637954"/>
    <lineage>
        <taxon>Eukaryota</taxon>
        <taxon>Metazoa</taxon>
        <taxon>Chordata</taxon>
        <taxon>Craniata</taxon>
        <taxon>Vertebrata</taxon>
        <taxon>Euteleostomi</taxon>
        <taxon>Actinopterygii</taxon>
        <taxon>Neopterygii</taxon>
        <taxon>Teleostei</taxon>
        <taxon>Neoteleostei</taxon>
        <taxon>Acanthomorphata</taxon>
        <taxon>Gobiaria</taxon>
        <taxon>Gobiiformes</taxon>
        <taxon>Gobioidei</taxon>
        <taxon>Gobiidae</taxon>
        <taxon>Gobiinae</taxon>
        <taxon>Knipowitschia</taxon>
    </lineage>
</organism>
<dbReference type="EMBL" id="OZ035842">
    <property type="protein sequence ID" value="CAL1594201.1"/>
    <property type="molecule type" value="Genomic_DNA"/>
</dbReference>